<dbReference type="PANTHER" id="PTHR10795">
    <property type="entry name" value="PROPROTEIN CONVERTASE SUBTILISIN/KEXIN"/>
    <property type="match status" value="1"/>
</dbReference>
<evidence type="ECO:0000313" key="16">
    <source>
        <dbReference type="Proteomes" id="UP001159364"/>
    </source>
</evidence>
<dbReference type="AlphaFoldDB" id="A0AAV8TVU1"/>
<keyword evidence="8" id="KW-0325">Glycoprotein</keyword>
<feature type="active site" description="Charge relay system" evidence="9 10">
    <location>
        <position position="143"/>
    </location>
</feature>
<evidence type="ECO:0000256" key="4">
    <source>
        <dbReference type="ARBA" id="ARBA00022670"/>
    </source>
</evidence>
<dbReference type="PROSITE" id="PS00138">
    <property type="entry name" value="SUBTILASE_SER"/>
    <property type="match status" value="1"/>
</dbReference>
<reference evidence="15 16" key="1">
    <citation type="submission" date="2021-09" db="EMBL/GenBank/DDBJ databases">
        <title>Genomic insights and catalytic innovation underlie evolution of tropane alkaloids biosynthesis.</title>
        <authorList>
            <person name="Wang Y.-J."/>
            <person name="Tian T."/>
            <person name="Huang J.-P."/>
            <person name="Huang S.-X."/>
        </authorList>
    </citation>
    <scope>NUCLEOTIDE SEQUENCE [LARGE SCALE GENOMIC DNA]</scope>
    <source>
        <strain evidence="15">KIB-2018</strain>
        <tissue evidence="15">Leaf</tissue>
    </source>
</reference>
<evidence type="ECO:0000256" key="6">
    <source>
        <dbReference type="ARBA" id="ARBA00022801"/>
    </source>
</evidence>
<keyword evidence="6 10" id="KW-0378">Hydrolase</keyword>
<dbReference type="Pfam" id="PF00082">
    <property type="entry name" value="Peptidase_S8"/>
    <property type="match status" value="1"/>
</dbReference>
<dbReference type="FunFam" id="3.40.50.200:FF:000006">
    <property type="entry name" value="Subtilisin-like protease SBT1.5"/>
    <property type="match status" value="1"/>
</dbReference>
<gene>
    <name evidence="15" type="ORF">K2173_021258</name>
</gene>
<dbReference type="CDD" id="cd02120">
    <property type="entry name" value="PA_subtilisin_like"/>
    <property type="match status" value="1"/>
</dbReference>
<feature type="active site" description="Charge relay system" evidence="9 10">
    <location>
        <position position="214"/>
    </location>
</feature>
<proteinExistence type="inferred from homology"/>
<dbReference type="InterPro" id="IPR000209">
    <property type="entry name" value="Peptidase_S8/S53_dom"/>
</dbReference>
<evidence type="ECO:0000256" key="11">
    <source>
        <dbReference type="SAM" id="SignalP"/>
    </source>
</evidence>
<evidence type="ECO:0000256" key="3">
    <source>
        <dbReference type="ARBA" id="ARBA00022525"/>
    </source>
</evidence>
<comment type="caution">
    <text evidence="15">The sequence shown here is derived from an EMBL/GenBank/DDBJ whole genome shotgun (WGS) entry which is preliminary data.</text>
</comment>
<dbReference type="GO" id="GO:0005576">
    <property type="term" value="C:extracellular region"/>
    <property type="evidence" value="ECO:0007669"/>
    <property type="project" value="UniProtKB-SubCell"/>
</dbReference>
<evidence type="ECO:0000256" key="7">
    <source>
        <dbReference type="ARBA" id="ARBA00022825"/>
    </source>
</evidence>
<dbReference type="SUPFAM" id="SSF52743">
    <property type="entry name" value="Subtilisin-like"/>
    <property type="match status" value="1"/>
</dbReference>
<keyword evidence="5 11" id="KW-0732">Signal</keyword>
<dbReference type="InterPro" id="IPR010259">
    <property type="entry name" value="S8pro/Inhibitor_I9"/>
</dbReference>
<dbReference type="EMBL" id="JAIWQS010000003">
    <property type="protein sequence ID" value="KAJ8770611.1"/>
    <property type="molecule type" value="Genomic_DNA"/>
</dbReference>
<dbReference type="PRINTS" id="PR00723">
    <property type="entry name" value="SUBTILISIN"/>
</dbReference>
<organism evidence="15 16">
    <name type="scientific">Erythroxylum novogranatense</name>
    <dbReference type="NCBI Taxonomy" id="1862640"/>
    <lineage>
        <taxon>Eukaryota</taxon>
        <taxon>Viridiplantae</taxon>
        <taxon>Streptophyta</taxon>
        <taxon>Embryophyta</taxon>
        <taxon>Tracheophyta</taxon>
        <taxon>Spermatophyta</taxon>
        <taxon>Magnoliopsida</taxon>
        <taxon>eudicotyledons</taxon>
        <taxon>Gunneridae</taxon>
        <taxon>Pentapetalae</taxon>
        <taxon>rosids</taxon>
        <taxon>fabids</taxon>
        <taxon>Malpighiales</taxon>
        <taxon>Erythroxylaceae</taxon>
        <taxon>Erythroxylum</taxon>
    </lineage>
</organism>
<comment type="similarity">
    <text evidence="2 10">Belongs to the peptidase S8 family.</text>
</comment>
<dbReference type="Gene3D" id="2.60.40.2310">
    <property type="match status" value="1"/>
</dbReference>
<dbReference type="InterPro" id="IPR023828">
    <property type="entry name" value="Peptidase_S8_Ser-AS"/>
</dbReference>
<dbReference type="Pfam" id="PF17766">
    <property type="entry name" value="fn3_6"/>
    <property type="match status" value="1"/>
</dbReference>
<feature type="chain" id="PRO_5043361755" evidence="11">
    <location>
        <begin position="25"/>
        <end position="758"/>
    </location>
</feature>
<dbReference type="Gene3D" id="3.30.70.80">
    <property type="entry name" value="Peptidase S8 propeptide/proteinase inhibitor I9"/>
    <property type="match status" value="1"/>
</dbReference>
<dbReference type="Pfam" id="PF05922">
    <property type="entry name" value="Inhibitor_I9"/>
    <property type="match status" value="1"/>
</dbReference>
<dbReference type="InterPro" id="IPR034197">
    <property type="entry name" value="Peptidases_S8_3"/>
</dbReference>
<accession>A0AAV8TVU1</accession>
<evidence type="ECO:0000313" key="15">
    <source>
        <dbReference type="EMBL" id="KAJ8770611.1"/>
    </source>
</evidence>
<comment type="subcellular location">
    <subcellularLocation>
        <location evidence="1">Secreted</location>
    </subcellularLocation>
</comment>
<dbReference type="Gene3D" id="3.50.30.30">
    <property type="match status" value="1"/>
</dbReference>
<protein>
    <submittedName>
        <fullName evidence="15">Uncharacterized protein</fullName>
    </submittedName>
</protein>
<feature type="active site" description="Charge relay system" evidence="9 10">
    <location>
        <position position="532"/>
    </location>
</feature>
<feature type="domain" description="Peptidase S8/S53" evidence="12">
    <location>
        <begin position="134"/>
        <end position="571"/>
    </location>
</feature>
<evidence type="ECO:0000256" key="9">
    <source>
        <dbReference type="PIRSR" id="PIRSR615500-1"/>
    </source>
</evidence>
<sequence length="758" mass="82086">MATQILKLGCGILLTVSFLTSSLANFDTYIVHMDSAVMPKPFYDHHNWYLATISSVSDTSTATSNTLTKLIYTYSSSVNGFSATLTSSELEALKRSPGYVSSTRDRPLKVHTTHTSQFLGLNSMSGAWPVSSYGEDVIIGLVDTGIWPESESFNDEGMTNVPSRWKGKCVTATQFNSSFCNKKLIGARFYNKGLLANNPKVKIPVNSPKDTSGHGTHTSSTSAGNFVRGASYFGYGVGTARGMAPRARIAVYKAVWRYGLYSSDFIAAIDQAIMDGVDVLSLSLGISLNDIFLEDDTVAVATFAAMEKGIFVVASAGNDGPSFWSLINAAPWLLTVGAGTVDREFGGLLTLGDQTQITFASLYPGNDSLIKIPLVFLDWCENVEELEKIRNKIVVCKDHLSISTQVENARSAKVLGAVFISNIPVSEFYTRSSFPAAFIGLQEGQKVIDYIKKSNDPRGTLQFQKTAIGTKPAPKVDIYSSRGPFASCRYILKPDLLAPGSQIVAAWSPISSVTEVQSHSLFSKFNVVSGTSMATPHVAGLGALLKNAHPDWSPAAIRSALMTTANSFDNTLSPIRDPANYNIPANPLDIGAGHINPSRAIDPGLVYDATAEDYIKLLCAMNYTSKQIQVITRSSHSCVNKSLDLNYPSFIAFFNGDYDSGPNEKIVYEFRRTLTNVGEGMSSYSANLTVMEGVKVNVEPQKLVFKSKNEKLSYKLVIEGPKLSKEVVVHGSLSWVHDGGKYVVRSPIVATSLVPDSL</sequence>
<name>A0AAV8TVU1_9ROSI</name>
<keyword evidence="3" id="KW-0964">Secreted</keyword>
<evidence type="ECO:0000256" key="1">
    <source>
        <dbReference type="ARBA" id="ARBA00004613"/>
    </source>
</evidence>
<dbReference type="PROSITE" id="PS51892">
    <property type="entry name" value="SUBTILASE"/>
    <property type="match status" value="1"/>
</dbReference>
<feature type="domain" description="Subtilisin-like protease fibronectin type-III" evidence="14">
    <location>
        <begin position="644"/>
        <end position="749"/>
    </location>
</feature>
<dbReference type="FunFam" id="3.30.70.80:FF:000003">
    <property type="entry name" value="Subtilisin-like protease SBT1.9"/>
    <property type="match status" value="1"/>
</dbReference>
<dbReference type="CDD" id="cd04852">
    <property type="entry name" value="Peptidases_S8_3"/>
    <property type="match status" value="1"/>
</dbReference>
<dbReference type="InterPro" id="IPR036852">
    <property type="entry name" value="Peptidase_S8/S53_dom_sf"/>
</dbReference>
<keyword evidence="4 10" id="KW-0645">Protease</keyword>
<dbReference type="Gene3D" id="3.40.50.200">
    <property type="entry name" value="Peptidase S8/S53 domain"/>
    <property type="match status" value="1"/>
</dbReference>
<dbReference type="InterPro" id="IPR041469">
    <property type="entry name" value="Subtilisin-like_FN3"/>
</dbReference>
<evidence type="ECO:0000256" key="5">
    <source>
        <dbReference type="ARBA" id="ARBA00022729"/>
    </source>
</evidence>
<dbReference type="GO" id="GO:0009609">
    <property type="term" value="P:response to symbiotic bacterium"/>
    <property type="evidence" value="ECO:0007669"/>
    <property type="project" value="UniProtKB-ARBA"/>
</dbReference>
<feature type="domain" description="Inhibitor I9" evidence="13">
    <location>
        <begin position="28"/>
        <end position="111"/>
    </location>
</feature>
<keyword evidence="16" id="KW-1185">Reference proteome</keyword>
<evidence type="ECO:0000256" key="10">
    <source>
        <dbReference type="PROSITE-ProRule" id="PRU01240"/>
    </source>
</evidence>
<evidence type="ECO:0000259" key="14">
    <source>
        <dbReference type="Pfam" id="PF17766"/>
    </source>
</evidence>
<evidence type="ECO:0000256" key="8">
    <source>
        <dbReference type="ARBA" id="ARBA00023180"/>
    </source>
</evidence>
<dbReference type="GO" id="GO:0006508">
    <property type="term" value="P:proteolysis"/>
    <property type="evidence" value="ECO:0007669"/>
    <property type="project" value="UniProtKB-KW"/>
</dbReference>
<dbReference type="InterPro" id="IPR015500">
    <property type="entry name" value="Peptidase_S8_subtilisin-rel"/>
</dbReference>
<evidence type="ECO:0000259" key="13">
    <source>
        <dbReference type="Pfam" id="PF05922"/>
    </source>
</evidence>
<dbReference type="InterPro" id="IPR045051">
    <property type="entry name" value="SBT"/>
</dbReference>
<feature type="signal peptide" evidence="11">
    <location>
        <begin position="1"/>
        <end position="24"/>
    </location>
</feature>
<dbReference type="GO" id="GO:0004252">
    <property type="term" value="F:serine-type endopeptidase activity"/>
    <property type="evidence" value="ECO:0007669"/>
    <property type="project" value="UniProtKB-UniRule"/>
</dbReference>
<keyword evidence="7 10" id="KW-0720">Serine protease</keyword>
<evidence type="ECO:0000259" key="12">
    <source>
        <dbReference type="Pfam" id="PF00082"/>
    </source>
</evidence>
<dbReference type="InterPro" id="IPR037045">
    <property type="entry name" value="S8pro/Inhibitor_I9_sf"/>
</dbReference>
<evidence type="ECO:0000256" key="2">
    <source>
        <dbReference type="ARBA" id="ARBA00011073"/>
    </source>
</evidence>
<dbReference type="Proteomes" id="UP001159364">
    <property type="component" value="Linkage Group LG03"/>
</dbReference>